<accession>A0A8S5Q5G7</accession>
<protein>
    <submittedName>
        <fullName evidence="1">Uncharacterized protein</fullName>
    </submittedName>
</protein>
<sequence length="100" mass="11614">MKRKRALKILMGAGMSRNDACRFIQEPFAVENDAKVFVGLYRMAVRKSHVHIMADGDKTFIRFIPKNKQPRCYFNTHLECPADRVCAICRNDVFYVQSVE</sequence>
<dbReference type="EMBL" id="BK015575">
    <property type="protein sequence ID" value="DAE14097.1"/>
    <property type="molecule type" value="Genomic_DNA"/>
</dbReference>
<name>A0A8S5Q5G7_9CAUD</name>
<proteinExistence type="predicted"/>
<organism evidence="1">
    <name type="scientific">Caudovirales sp. ctlwr10</name>
    <dbReference type="NCBI Taxonomy" id="2825771"/>
    <lineage>
        <taxon>Viruses</taxon>
        <taxon>Duplodnaviria</taxon>
        <taxon>Heunggongvirae</taxon>
        <taxon>Uroviricota</taxon>
        <taxon>Caudoviricetes</taxon>
    </lineage>
</organism>
<reference evidence="1" key="1">
    <citation type="journal article" date="2021" name="Proc. Natl. Acad. Sci. U.S.A.">
        <title>A Catalog of Tens of Thousands of Viruses from Human Metagenomes Reveals Hidden Associations with Chronic Diseases.</title>
        <authorList>
            <person name="Tisza M.J."/>
            <person name="Buck C.B."/>
        </authorList>
    </citation>
    <scope>NUCLEOTIDE SEQUENCE</scope>
    <source>
        <strain evidence="1">Ctlwr10</strain>
    </source>
</reference>
<evidence type="ECO:0000313" key="1">
    <source>
        <dbReference type="EMBL" id="DAE14097.1"/>
    </source>
</evidence>